<evidence type="ECO:0000256" key="12">
    <source>
        <dbReference type="ARBA" id="ARBA00023139"/>
    </source>
</evidence>
<dbReference type="GO" id="GO:0046930">
    <property type="term" value="C:pore complex"/>
    <property type="evidence" value="ECO:0007669"/>
    <property type="project" value="UniProtKB-KW"/>
</dbReference>
<dbReference type="Pfam" id="PF02563">
    <property type="entry name" value="Poly_export"/>
    <property type="match status" value="1"/>
</dbReference>
<reference evidence="18 19" key="1">
    <citation type="submission" date="2020-07" db="EMBL/GenBank/DDBJ databases">
        <title>Luteimonas sp. SJ-92.</title>
        <authorList>
            <person name="Huang X.-X."/>
            <person name="Xu L."/>
            <person name="Sun J.-Q."/>
        </authorList>
    </citation>
    <scope>NUCLEOTIDE SEQUENCE [LARGE SCALE GENOMIC DNA]</scope>
    <source>
        <strain evidence="18 19">SJ-92</strain>
    </source>
</reference>
<dbReference type="PANTHER" id="PTHR33619:SF3">
    <property type="entry name" value="POLYSACCHARIDE EXPORT PROTEIN GFCE-RELATED"/>
    <property type="match status" value="1"/>
</dbReference>
<keyword evidence="19" id="KW-1185">Reference proteome</keyword>
<dbReference type="GO" id="GO:0015159">
    <property type="term" value="F:polysaccharide transmembrane transporter activity"/>
    <property type="evidence" value="ECO:0007669"/>
    <property type="project" value="InterPro"/>
</dbReference>
<keyword evidence="7" id="KW-0732">Signal</keyword>
<dbReference type="Gene3D" id="3.30.1950.10">
    <property type="entry name" value="wza like domain"/>
    <property type="match status" value="1"/>
</dbReference>
<evidence type="ECO:0000256" key="5">
    <source>
        <dbReference type="ARBA" id="ARBA00022597"/>
    </source>
</evidence>
<evidence type="ECO:0000256" key="10">
    <source>
        <dbReference type="ARBA" id="ARBA00023114"/>
    </source>
</evidence>
<feature type="domain" description="Outer-membrane lipoprotein Wza C-terminal" evidence="16">
    <location>
        <begin position="309"/>
        <end position="336"/>
    </location>
</feature>
<dbReference type="InterPro" id="IPR054765">
    <property type="entry name" value="SLBB_dom"/>
</dbReference>
<keyword evidence="9" id="KW-0406">Ion transport</keyword>
<dbReference type="GO" id="GO:0015288">
    <property type="term" value="F:porin activity"/>
    <property type="evidence" value="ECO:0007669"/>
    <property type="project" value="UniProtKB-KW"/>
</dbReference>
<evidence type="ECO:0000313" key="19">
    <source>
        <dbReference type="Proteomes" id="UP000578091"/>
    </source>
</evidence>
<dbReference type="Proteomes" id="UP000578091">
    <property type="component" value="Unassembled WGS sequence"/>
</dbReference>
<dbReference type="GO" id="GO:0006811">
    <property type="term" value="P:monoatomic ion transport"/>
    <property type="evidence" value="ECO:0007669"/>
    <property type="project" value="UniProtKB-KW"/>
</dbReference>
<dbReference type="PANTHER" id="PTHR33619">
    <property type="entry name" value="POLYSACCHARIDE EXPORT PROTEIN GFCE-RELATED"/>
    <property type="match status" value="1"/>
</dbReference>
<comment type="similarity">
    <text evidence="2">Belongs to the BexD/CtrA/VexA family.</text>
</comment>
<keyword evidence="3" id="KW-0813">Transport</keyword>
<name>A0A853JAR2_9GAMM</name>
<keyword evidence="6" id="KW-0812">Transmembrane</keyword>
<keyword evidence="4" id="KW-1134">Transmembrane beta strand</keyword>
<keyword evidence="14" id="KW-0449">Lipoprotein</keyword>
<protein>
    <submittedName>
        <fullName evidence="18">Polysaccharide biosynthesis/export family protein</fullName>
    </submittedName>
</protein>
<dbReference type="AlphaFoldDB" id="A0A853JAR2"/>
<keyword evidence="5" id="KW-0762">Sugar transport</keyword>
<dbReference type="InterPro" id="IPR049712">
    <property type="entry name" value="Poly_export"/>
</dbReference>
<evidence type="ECO:0000256" key="4">
    <source>
        <dbReference type="ARBA" id="ARBA00022452"/>
    </source>
</evidence>
<feature type="domain" description="SLBB" evidence="17">
    <location>
        <begin position="220"/>
        <end position="306"/>
    </location>
</feature>
<keyword evidence="13" id="KW-0998">Cell outer membrane</keyword>
<dbReference type="Pfam" id="PF22461">
    <property type="entry name" value="SLBB_2"/>
    <property type="match status" value="2"/>
</dbReference>
<gene>
    <name evidence="18" type="ORF">H0E84_05080</name>
</gene>
<keyword evidence="10" id="KW-0626">Porin</keyword>
<sequence length="341" mass="36826">MSTSGLLRGDSPESGHVELVPITPKLLAMDQATRQHATVPQELLDYRPEPYAIGPGDTLYITVWDHPELTSPAGTQQQPQANGRLVRPDGTLFYPYIGTIQAGGSTIEQLRDTITERLARFVESPQVDVSVIGYDSQKISLQGAFVDTTPQPVTAVPLTLSQAIGNAGIDTGEADLSGLVLTRDGSQYALDLDALNRERVAADIHLRPGDHLHLPFNDRKEVYVVGEVTRPQTIGFKTTDMSLTQALGRAGGLNPLTSKGKAVYVIRGVEDIRTQTPTVYSLDARSPASYVLADGFRVRAGDVVFVGPAGVTRWNRFLSQLLPLSSIVNNATNVRDNLGSD</sequence>
<comment type="caution">
    <text evidence="18">The sequence shown here is derived from an EMBL/GenBank/DDBJ whole genome shotgun (WGS) entry which is preliminary data.</text>
</comment>
<evidence type="ECO:0000256" key="7">
    <source>
        <dbReference type="ARBA" id="ARBA00022729"/>
    </source>
</evidence>
<proteinExistence type="inferred from homology"/>
<evidence type="ECO:0000256" key="11">
    <source>
        <dbReference type="ARBA" id="ARBA00023136"/>
    </source>
</evidence>
<evidence type="ECO:0000256" key="1">
    <source>
        <dbReference type="ARBA" id="ARBA00004571"/>
    </source>
</evidence>
<keyword evidence="12" id="KW-0564">Palmitate</keyword>
<dbReference type="Pfam" id="PF18412">
    <property type="entry name" value="Wza_C"/>
    <property type="match status" value="1"/>
</dbReference>
<evidence type="ECO:0000259" key="15">
    <source>
        <dbReference type="Pfam" id="PF02563"/>
    </source>
</evidence>
<evidence type="ECO:0000256" key="13">
    <source>
        <dbReference type="ARBA" id="ARBA00023237"/>
    </source>
</evidence>
<dbReference type="GO" id="GO:0009279">
    <property type="term" value="C:cell outer membrane"/>
    <property type="evidence" value="ECO:0007669"/>
    <property type="project" value="UniProtKB-SubCell"/>
</dbReference>
<dbReference type="InterPro" id="IPR003715">
    <property type="entry name" value="Poly_export_N"/>
</dbReference>
<comment type="subcellular location">
    <subcellularLocation>
        <location evidence="1">Cell outer membrane</location>
        <topology evidence="1">Multi-pass membrane protein</topology>
    </subcellularLocation>
</comment>
<evidence type="ECO:0000256" key="2">
    <source>
        <dbReference type="ARBA" id="ARBA00009450"/>
    </source>
</evidence>
<keyword evidence="8" id="KW-0625">Polysaccharide transport</keyword>
<dbReference type="EMBL" id="JACCKA010000035">
    <property type="protein sequence ID" value="NZA25749.1"/>
    <property type="molecule type" value="Genomic_DNA"/>
</dbReference>
<feature type="domain" description="Polysaccharide export protein N-terminal" evidence="15">
    <location>
        <begin position="48"/>
        <end position="131"/>
    </location>
</feature>
<evidence type="ECO:0000259" key="17">
    <source>
        <dbReference type="Pfam" id="PF22461"/>
    </source>
</evidence>
<evidence type="ECO:0000256" key="6">
    <source>
        <dbReference type="ARBA" id="ARBA00022692"/>
    </source>
</evidence>
<keyword evidence="11" id="KW-0472">Membrane</keyword>
<dbReference type="InterPro" id="IPR040716">
    <property type="entry name" value="Wza_C"/>
</dbReference>
<organism evidence="18 19">
    <name type="scientific">Luteimonas salinisoli</name>
    <dbReference type="NCBI Taxonomy" id="2752307"/>
    <lineage>
        <taxon>Bacteria</taxon>
        <taxon>Pseudomonadati</taxon>
        <taxon>Pseudomonadota</taxon>
        <taxon>Gammaproteobacteria</taxon>
        <taxon>Lysobacterales</taxon>
        <taxon>Lysobacteraceae</taxon>
        <taxon>Luteimonas</taxon>
    </lineage>
</organism>
<evidence type="ECO:0000256" key="3">
    <source>
        <dbReference type="ARBA" id="ARBA00022448"/>
    </source>
</evidence>
<dbReference type="Gene3D" id="3.10.560.10">
    <property type="entry name" value="Outer membrane lipoprotein wza domain like"/>
    <property type="match status" value="2"/>
</dbReference>
<evidence type="ECO:0000256" key="8">
    <source>
        <dbReference type="ARBA" id="ARBA00023047"/>
    </source>
</evidence>
<accession>A0A853JAR2</accession>
<evidence type="ECO:0000259" key="16">
    <source>
        <dbReference type="Pfam" id="PF18412"/>
    </source>
</evidence>
<evidence type="ECO:0000313" key="18">
    <source>
        <dbReference type="EMBL" id="NZA25749.1"/>
    </source>
</evidence>
<feature type="domain" description="SLBB" evidence="17">
    <location>
        <begin position="137"/>
        <end position="213"/>
    </location>
</feature>
<evidence type="ECO:0000256" key="9">
    <source>
        <dbReference type="ARBA" id="ARBA00023065"/>
    </source>
</evidence>
<evidence type="ECO:0000256" key="14">
    <source>
        <dbReference type="ARBA" id="ARBA00023288"/>
    </source>
</evidence>